<accession>A0ABM9LT56</accession>
<proteinExistence type="predicted"/>
<dbReference type="InterPro" id="IPR034768">
    <property type="entry name" value="4FE4S_WBL"/>
</dbReference>
<dbReference type="EMBL" id="OY726394">
    <property type="protein sequence ID" value="CAJ1504277.1"/>
    <property type="molecule type" value="Genomic_DNA"/>
</dbReference>
<organism evidence="2 3">
    <name type="scientific">[Mycobacterium] kokjensenii</name>
    <dbReference type="NCBI Taxonomy" id="3064287"/>
    <lineage>
        <taxon>Bacteria</taxon>
        <taxon>Bacillati</taxon>
        <taxon>Actinomycetota</taxon>
        <taxon>Actinomycetes</taxon>
        <taxon>Mycobacteriales</taxon>
        <taxon>Mycobacteriaceae</taxon>
        <taxon>Mycolicibacter</taxon>
    </lineage>
</organism>
<evidence type="ECO:0000313" key="2">
    <source>
        <dbReference type="EMBL" id="CAJ1504277.1"/>
    </source>
</evidence>
<sequence>MVAVLGEILAGTPRLRGAACRDHPAVFFASEAGLSDGIDAAARICARCPVAEACHDWYTALPSDKRPLGVTAGVLHPKSVGRTNRATRSEGAA</sequence>
<reference evidence="2 3" key="1">
    <citation type="submission" date="2023-08" db="EMBL/GenBank/DDBJ databases">
        <authorList>
            <person name="Folkvardsen B D."/>
            <person name="Norman A."/>
        </authorList>
    </citation>
    <scope>NUCLEOTIDE SEQUENCE [LARGE SCALE GENOMIC DNA]</scope>
    <source>
        <strain evidence="2 3">Mu0083</strain>
    </source>
</reference>
<feature type="domain" description="4Fe-4S Wbl-type" evidence="1">
    <location>
        <begin position="19"/>
        <end position="81"/>
    </location>
</feature>
<evidence type="ECO:0000259" key="1">
    <source>
        <dbReference type="PROSITE" id="PS51674"/>
    </source>
</evidence>
<protein>
    <submittedName>
        <fullName evidence="2">WhiB family transcriptional regulator</fullName>
    </submittedName>
</protein>
<dbReference type="PROSITE" id="PS51674">
    <property type="entry name" value="4FE4S_WBL"/>
    <property type="match status" value="1"/>
</dbReference>
<dbReference type="RefSeq" id="WP_308474088.1">
    <property type="nucleotide sequence ID" value="NZ_OY726394.1"/>
</dbReference>
<gene>
    <name evidence="2" type="ORF">MU0083_003396</name>
</gene>
<dbReference type="Pfam" id="PF02467">
    <property type="entry name" value="Whib"/>
    <property type="match status" value="1"/>
</dbReference>
<dbReference type="Proteomes" id="UP001190336">
    <property type="component" value="Chromosome"/>
</dbReference>
<keyword evidence="3" id="KW-1185">Reference proteome</keyword>
<name>A0ABM9LT56_9MYCO</name>
<evidence type="ECO:0000313" key="3">
    <source>
        <dbReference type="Proteomes" id="UP001190336"/>
    </source>
</evidence>